<keyword evidence="1" id="KW-0812">Transmembrane</keyword>
<gene>
    <name evidence="2" type="ORF">SAMN06296052_111152</name>
</gene>
<organism evidence="2 3">
    <name type="scientific">Pontibacter ummariensis</name>
    <dbReference type="NCBI Taxonomy" id="1610492"/>
    <lineage>
        <taxon>Bacteria</taxon>
        <taxon>Pseudomonadati</taxon>
        <taxon>Bacteroidota</taxon>
        <taxon>Cytophagia</taxon>
        <taxon>Cytophagales</taxon>
        <taxon>Hymenobacteraceae</taxon>
        <taxon>Pontibacter</taxon>
    </lineage>
</organism>
<dbReference type="Gene3D" id="1.10.3730.20">
    <property type="match status" value="1"/>
</dbReference>
<feature type="transmembrane region" description="Helical" evidence="1">
    <location>
        <begin position="76"/>
        <end position="92"/>
    </location>
</feature>
<evidence type="ECO:0000256" key="1">
    <source>
        <dbReference type="SAM" id="Phobius"/>
    </source>
</evidence>
<reference evidence="3" key="1">
    <citation type="submission" date="2017-06" db="EMBL/GenBank/DDBJ databases">
        <authorList>
            <person name="Varghese N."/>
            <person name="Submissions S."/>
        </authorList>
    </citation>
    <scope>NUCLEOTIDE SEQUENCE [LARGE SCALE GENOMIC DNA]</scope>
    <source>
        <strain evidence="3">NKM1</strain>
    </source>
</reference>
<dbReference type="RefSeq" id="WP_089319706.1">
    <property type="nucleotide sequence ID" value="NZ_FZOQ01000011.1"/>
</dbReference>
<evidence type="ECO:0000313" key="3">
    <source>
        <dbReference type="Proteomes" id="UP000198432"/>
    </source>
</evidence>
<evidence type="ECO:0008006" key="4">
    <source>
        <dbReference type="Google" id="ProtNLM"/>
    </source>
</evidence>
<keyword evidence="3" id="KW-1185">Reference proteome</keyword>
<feature type="transmembrane region" description="Helical" evidence="1">
    <location>
        <begin position="47"/>
        <end position="64"/>
    </location>
</feature>
<sequence length="93" mass="10626">MLFYRLNLKKEVSRVSAADLGRYVFQVICIGTMQFTTNYTFAHMPVGYARSLFQLSTIVSVLLGRRFFAEQAIRKKLVGSVIMIAGWVLIILF</sequence>
<keyword evidence="1" id="KW-0472">Membrane</keyword>
<keyword evidence="1" id="KW-1133">Transmembrane helix</keyword>
<protein>
    <recommendedName>
        <fullName evidence="4">EamA-like transporter family protein</fullName>
    </recommendedName>
</protein>
<evidence type="ECO:0000313" key="2">
    <source>
        <dbReference type="EMBL" id="SNS70644.1"/>
    </source>
</evidence>
<dbReference type="OrthoDB" id="9795255at2"/>
<dbReference type="AlphaFoldDB" id="A0A239GRD7"/>
<dbReference type="SUPFAM" id="SSF103481">
    <property type="entry name" value="Multidrug resistance efflux transporter EmrE"/>
    <property type="match status" value="1"/>
</dbReference>
<name>A0A239GRD7_9BACT</name>
<feature type="transmembrane region" description="Helical" evidence="1">
    <location>
        <begin position="20"/>
        <end position="41"/>
    </location>
</feature>
<dbReference type="Proteomes" id="UP000198432">
    <property type="component" value="Unassembled WGS sequence"/>
</dbReference>
<accession>A0A239GRD7</accession>
<proteinExistence type="predicted"/>
<dbReference type="EMBL" id="FZOQ01000011">
    <property type="protein sequence ID" value="SNS70644.1"/>
    <property type="molecule type" value="Genomic_DNA"/>
</dbReference>
<dbReference type="InterPro" id="IPR037185">
    <property type="entry name" value="EmrE-like"/>
</dbReference>